<accession>A0A1J0WLU3</accession>
<feature type="compositionally biased region" description="Low complexity" evidence="1">
    <location>
        <begin position="59"/>
        <end position="102"/>
    </location>
</feature>
<feature type="compositionally biased region" description="Basic and acidic residues" evidence="1">
    <location>
        <begin position="181"/>
        <end position="197"/>
    </location>
</feature>
<dbReference type="Proteomes" id="UP000181897">
    <property type="component" value="Chromosome"/>
</dbReference>
<keyword evidence="2" id="KW-1133">Transmembrane helix</keyword>
<evidence type="ECO:0000256" key="2">
    <source>
        <dbReference type="SAM" id="Phobius"/>
    </source>
</evidence>
<protein>
    <submittedName>
        <fullName evidence="3">Uncharacterized protein</fullName>
    </submittedName>
</protein>
<feature type="transmembrane region" description="Helical" evidence="2">
    <location>
        <begin position="7"/>
        <end position="25"/>
    </location>
</feature>
<evidence type="ECO:0000313" key="3">
    <source>
        <dbReference type="EMBL" id="APE45345.1"/>
    </source>
</evidence>
<dbReference type="STRING" id="1917485.BOO69_06605"/>
<feature type="transmembrane region" description="Helical" evidence="2">
    <location>
        <begin position="31"/>
        <end position="52"/>
    </location>
</feature>
<gene>
    <name evidence="3" type="ORF">BOO69_06605</name>
</gene>
<name>A0A1J0WLU3_9RHOB</name>
<feature type="compositionally biased region" description="Basic and acidic residues" evidence="1">
    <location>
        <begin position="125"/>
        <end position="138"/>
    </location>
</feature>
<feature type="region of interest" description="Disordered" evidence="1">
    <location>
        <begin position="58"/>
        <end position="197"/>
    </location>
</feature>
<evidence type="ECO:0000256" key="1">
    <source>
        <dbReference type="SAM" id="MobiDB-lite"/>
    </source>
</evidence>
<dbReference type="AlphaFoldDB" id="A0A1J0WLU3"/>
<keyword evidence="4" id="KW-1185">Reference proteome</keyword>
<sequence>MGCAARSWALAVLGGLVIGVVVWVVSPWGFAAAATLAVLIALVVGLFLSLAVCPGSKRSSPPVSAGPSTSATSSGQAEAPASEPAAAPSKPASSAPASSKPEQSGTASATAVKPSAPLPGQAELASRKGDWKYQKDADVPASDAPARESAPAKAGPSSVSDVPAADEGEAKPRRAPVAADGKPELLDAPRPEGADDLKLISGVGPKLEQTLNELGIWHFSQVAGWRKKEIAWVDERLRFKGRIERDDWMSQAKILAKGGETEFSKKKKK</sequence>
<proteinExistence type="predicted"/>
<organism evidence="3 4">
    <name type="scientific">Sulfitobacter alexandrii</name>
    <dbReference type="NCBI Taxonomy" id="1917485"/>
    <lineage>
        <taxon>Bacteria</taxon>
        <taxon>Pseudomonadati</taxon>
        <taxon>Pseudomonadota</taxon>
        <taxon>Alphaproteobacteria</taxon>
        <taxon>Rhodobacterales</taxon>
        <taxon>Roseobacteraceae</taxon>
        <taxon>Sulfitobacter</taxon>
    </lineage>
</organism>
<keyword evidence="2" id="KW-0812">Transmembrane</keyword>
<dbReference type="KEGG" id="suam:BOO69_06605"/>
<dbReference type="EMBL" id="CP018076">
    <property type="protein sequence ID" value="APE45345.1"/>
    <property type="molecule type" value="Genomic_DNA"/>
</dbReference>
<keyword evidence="2" id="KW-0472">Membrane</keyword>
<evidence type="ECO:0000313" key="4">
    <source>
        <dbReference type="Proteomes" id="UP000181897"/>
    </source>
</evidence>
<reference evidence="3 4" key="1">
    <citation type="submission" date="2016-11" db="EMBL/GenBank/DDBJ databases">
        <title>Complete genome sequence of Sulfitobacter sp. AM1-D1, a toxic bacteria associated with marine dinoflagellate Alexandrium minutum in East China Sea.</title>
        <authorList>
            <person name="Yang Q."/>
            <person name="Zhang X."/>
            <person name="Tian X."/>
        </authorList>
    </citation>
    <scope>NUCLEOTIDE SEQUENCE [LARGE SCALE GENOMIC DNA]</scope>
    <source>
        <strain evidence="3 4">AM1-D1</strain>
    </source>
</reference>